<organism evidence="4 5">
    <name type="scientific">Xanthobacter agilis</name>
    <dbReference type="NCBI Taxonomy" id="47492"/>
    <lineage>
        <taxon>Bacteria</taxon>
        <taxon>Pseudomonadati</taxon>
        <taxon>Pseudomonadota</taxon>
        <taxon>Alphaproteobacteria</taxon>
        <taxon>Hyphomicrobiales</taxon>
        <taxon>Xanthobacteraceae</taxon>
        <taxon>Xanthobacter</taxon>
    </lineage>
</organism>
<evidence type="ECO:0000256" key="3">
    <source>
        <dbReference type="ARBA" id="ARBA00022691"/>
    </source>
</evidence>
<sequence>MSGQGANESTEAVWSAVDDYLTGHLLPDDPVLAATLEASTAAGLPPIAVSAAQGQMLHLFALMLGARRILEIGTLGGYSTLFLARALPADGRLVTLEAMPHHAEVAAANFKRAGLDHKIDLRVAPAIETLPKLEAEGAGPFDLVFIDADKPSNTDYLRWALRLTRPGGIIICDNVVRNGAVLDGASADASVQGVRCFFDALSAETGVTATAIQTVGAKGYDGFAMIRVCAA</sequence>
<evidence type="ECO:0000313" key="4">
    <source>
        <dbReference type="EMBL" id="MDQ0504538.1"/>
    </source>
</evidence>
<dbReference type="InterPro" id="IPR002935">
    <property type="entry name" value="SAM_O-MeTrfase"/>
</dbReference>
<keyword evidence="5" id="KW-1185">Reference proteome</keyword>
<dbReference type="PROSITE" id="PS51682">
    <property type="entry name" value="SAM_OMT_I"/>
    <property type="match status" value="1"/>
</dbReference>
<gene>
    <name evidence="4" type="ORF">QOZ94_001312</name>
</gene>
<keyword evidence="2" id="KW-0808">Transferase</keyword>
<dbReference type="Proteomes" id="UP001241747">
    <property type="component" value="Unassembled WGS sequence"/>
</dbReference>
<proteinExistence type="predicted"/>
<dbReference type="RefSeq" id="WP_237344986.1">
    <property type="nucleotide sequence ID" value="NZ_JABWGX010000007.1"/>
</dbReference>
<dbReference type="InterPro" id="IPR029063">
    <property type="entry name" value="SAM-dependent_MTases_sf"/>
</dbReference>
<dbReference type="PANTHER" id="PTHR10509">
    <property type="entry name" value="O-METHYLTRANSFERASE-RELATED"/>
    <property type="match status" value="1"/>
</dbReference>
<dbReference type="Gene3D" id="3.40.50.150">
    <property type="entry name" value="Vaccinia Virus protein VP39"/>
    <property type="match status" value="1"/>
</dbReference>
<evidence type="ECO:0000256" key="2">
    <source>
        <dbReference type="ARBA" id="ARBA00022679"/>
    </source>
</evidence>
<dbReference type="CDD" id="cd02440">
    <property type="entry name" value="AdoMet_MTases"/>
    <property type="match status" value="1"/>
</dbReference>
<dbReference type="EMBL" id="JAUSVY010000002">
    <property type="protein sequence ID" value="MDQ0504538.1"/>
    <property type="molecule type" value="Genomic_DNA"/>
</dbReference>
<name>A0ABU0LBP8_XANAG</name>
<dbReference type="PANTHER" id="PTHR10509:SF14">
    <property type="entry name" value="CAFFEOYL-COA O-METHYLTRANSFERASE 3-RELATED"/>
    <property type="match status" value="1"/>
</dbReference>
<dbReference type="SUPFAM" id="SSF53335">
    <property type="entry name" value="S-adenosyl-L-methionine-dependent methyltransferases"/>
    <property type="match status" value="1"/>
</dbReference>
<comment type="caution">
    <text evidence="4">The sequence shown here is derived from an EMBL/GenBank/DDBJ whole genome shotgun (WGS) entry which is preliminary data.</text>
</comment>
<accession>A0ABU0LBP8</accession>
<evidence type="ECO:0000256" key="1">
    <source>
        <dbReference type="ARBA" id="ARBA00022603"/>
    </source>
</evidence>
<dbReference type="InterPro" id="IPR050362">
    <property type="entry name" value="Cation-dep_OMT"/>
</dbReference>
<evidence type="ECO:0000313" key="5">
    <source>
        <dbReference type="Proteomes" id="UP001241747"/>
    </source>
</evidence>
<keyword evidence="3" id="KW-0949">S-adenosyl-L-methionine</keyword>
<reference evidence="4 5" key="1">
    <citation type="submission" date="2023-07" db="EMBL/GenBank/DDBJ databases">
        <title>Genomic Encyclopedia of Type Strains, Phase IV (KMG-IV): sequencing the most valuable type-strain genomes for metagenomic binning, comparative biology and taxonomic classification.</title>
        <authorList>
            <person name="Goeker M."/>
        </authorList>
    </citation>
    <scope>NUCLEOTIDE SEQUENCE [LARGE SCALE GENOMIC DNA]</scope>
    <source>
        <strain evidence="4 5">DSM 3770</strain>
    </source>
</reference>
<dbReference type="Pfam" id="PF01596">
    <property type="entry name" value="Methyltransf_3"/>
    <property type="match status" value="1"/>
</dbReference>
<keyword evidence="1" id="KW-0489">Methyltransferase</keyword>
<protein>
    <submittedName>
        <fullName evidence="4">O-methyltransferase YrrM</fullName>
    </submittedName>
</protein>